<comment type="catalytic activity">
    <reaction evidence="8 10">
        <text>5-[(5-phospho-1-deoxy-D-ribulos-1-ylimino)methylamino]-1-(5-phospho-beta-D-ribosyl)imidazole-4-carboxamide + L-glutamine = D-erythro-1-(imidazol-4-yl)glycerol 3-phosphate + 5-amino-1-(5-phospho-beta-D-ribosyl)imidazole-4-carboxamide + L-glutamate + H(+)</text>
        <dbReference type="Rhea" id="RHEA:24793"/>
        <dbReference type="ChEBI" id="CHEBI:15378"/>
        <dbReference type="ChEBI" id="CHEBI:29985"/>
        <dbReference type="ChEBI" id="CHEBI:58278"/>
        <dbReference type="ChEBI" id="CHEBI:58359"/>
        <dbReference type="ChEBI" id="CHEBI:58475"/>
        <dbReference type="ChEBI" id="CHEBI:58525"/>
        <dbReference type="EC" id="4.3.2.10"/>
    </reaction>
</comment>
<evidence type="ECO:0000256" key="11">
    <source>
        <dbReference type="PIRSR" id="PIRSR000495-1"/>
    </source>
</evidence>
<name>A0AB33YZ67_9GAMM</name>
<feature type="active site" evidence="10 11">
    <location>
        <position position="192"/>
    </location>
</feature>
<feature type="active site" description="Nucleophile" evidence="10 11">
    <location>
        <position position="82"/>
    </location>
</feature>
<comment type="subunit">
    <text evidence="10">Heterodimer of HisH and HisF.</text>
</comment>
<reference evidence="13 14" key="1">
    <citation type="journal article" date="2013" name="Genome Announc.">
        <title>Genome Sequence of the Pyrene- and Fluoranthene-Degrading Bacterium Cycloclasticus sp. Strain PY97M.</title>
        <authorList>
            <person name="Cui Z."/>
            <person name="Xu G."/>
            <person name="Li Q."/>
            <person name="Gao W."/>
            <person name="Zheng L."/>
        </authorList>
    </citation>
    <scope>NUCLEOTIDE SEQUENCE [LARGE SCALE GENOMIC DNA]</scope>
    <source>
        <strain evidence="13 14">PY97M</strain>
    </source>
</reference>
<dbReference type="Pfam" id="PF00117">
    <property type="entry name" value="GATase"/>
    <property type="match status" value="1"/>
</dbReference>
<dbReference type="Gene3D" id="3.40.50.880">
    <property type="match status" value="1"/>
</dbReference>
<dbReference type="HAMAP" id="MF_00278">
    <property type="entry name" value="HisH"/>
    <property type="match status" value="1"/>
</dbReference>
<dbReference type="NCBIfam" id="TIGR01855">
    <property type="entry name" value="IMP_synth_hisH"/>
    <property type="match status" value="1"/>
</dbReference>
<dbReference type="InterPro" id="IPR029062">
    <property type="entry name" value="Class_I_gatase-like"/>
</dbReference>
<dbReference type="RefSeq" id="WP_015006921.1">
    <property type="nucleotide sequence ID" value="NZ_KE646810.1"/>
</dbReference>
<feature type="domain" description="Glutamine amidotransferase" evidence="12">
    <location>
        <begin position="6"/>
        <end position="208"/>
    </location>
</feature>
<dbReference type="GO" id="GO:0000105">
    <property type="term" value="P:L-histidine biosynthetic process"/>
    <property type="evidence" value="ECO:0007669"/>
    <property type="project" value="UniProtKB-UniRule"/>
</dbReference>
<dbReference type="AlphaFoldDB" id="A0AB33YZ67"/>
<keyword evidence="7 10" id="KW-0456">Lyase</keyword>
<keyword evidence="14" id="KW-1185">Reference proteome</keyword>
<dbReference type="CDD" id="cd01748">
    <property type="entry name" value="GATase1_IGP_Synthase"/>
    <property type="match status" value="1"/>
</dbReference>
<dbReference type="GO" id="GO:0004359">
    <property type="term" value="F:glutaminase activity"/>
    <property type="evidence" value="ECO:0007669"/>
    <property type="project" value="UniProtKB-EC"/>
</dbReference>
<dbReference type="GO" id="GO:0005737">
    <property type="term" value="C:cytoplasm"/>
    <property type="evidence" value="ECO:0007669"/>
    <property type="project" value="UniProtKB-SubCell"/>
</dbReference>
<dbReference type="PANTHER" id="PTHR42701:SF2">
    <property type="entry name" value="IMIDAZOLE GLYCEROL PHOSPHATE SYNTHASE SUBUNIT HISH 1"/>
    <property type="match status" value="1"/>
</dbReference>
<dbReference type="PROSITE" id="PS51273">
    <property type="entry name" value="GATASE_TYPE_1"/>
    <property type="match status" value="1"/>
</dbReference>
<gene>
    <name evidence="10" type="primary">hisH</name>
    <name evidence="13" type="ORF">L196_09799</name>
</gene>
<evidence type="ECO:0000256" key="1">
    <source>
        <dbReference type="ARBA" id="ARBA00005091"/>
    </source>
</evidence>
<comment type="subcellular location">
    <subcellularLocation>
        <location evidence="10">Cytoplasm</location>
    </subcellularLocation>
</comment>
<comment type="caution">
    <text evidence="13">The sequence shown here is derived from an EMBL/GenBank/DDBJ whole genome shotgun (WGS) entry which is preliminary data.</text>
</comment>
<evidence type="ECO:0000256" key="5">
    <source>
        <dbReference type="ARBA" id="ARBA00022962"/>
    </source>
</evidence>
<comment type="catalytic activity">
    <reaction evidence="9 10">
        <text>L-glutamine + H2O = L-glutamate + NH4(+)</text>
        <dbReference type="Rhea" id="RHEA:15889"/>
        <dbReference type="ChEBI" id="CHEBI:15377"/>
        <dbReference type="ChEBI" id="CHEBI:28938"/>
        <dbReference type="ChEBI" id="CHEBI:29985"/>
        <dbReference type="ChEBI" id="CHEBI:58359"/>
        <dbReference type="EC" id="3.5.1.2"/>
    </reaction>
</comment>
<evidence type="ECO:0000256" key="7">
    <source>
        <dbReference type="ARBA" id="ARBA00023239"/>
    </source>
</evidence>
<organism evidence="13 14">
    <name type="scientific">Cycloclasticus pugetii</name>
    <dbReference type="NCBI Taxonomy" id="34068"/>
    <lineage>
        <taxon>Bacteria</taxon>
        <taxon>Pseudomonadati</taxon>
        <taxon>Pseudomonadota</taxon>
        <taxon>Gammaproteobacteria</taxon>
        <taxon>Thiotrichales</taxon>
        <taxon>Piscirickettsiaceae</taxon>
        <taxon>Cycloclasticus</taxon>
    </lineage>
</organism>
<evidence type="ECO:0000256" key="3">
    <source>
        <dbReference type="ARBA" id="ARBA00022605"/>
    </source>
</evidence>
<dbReference type="SUPFAM" id="SSF52317">
    <property type="entry name" value="Class I glutamine amidotransferase-like"/>
    <property type="match status" value="1"/>
</dbReference>
<evidence type="ECO:0000256" key="9">
    <source>
        <dbReference type="ARBA" id="ARBA00049534"/>
    </source>
</evidence>
<dbReference type="EMBL" id="ASHL01000010">
    <property type="protein sequence ID" value="EPD12404.1"/>
    <property type="molecule type" value="Genomic_DNA"/>
</dbReference>
<evidence type="ECO:0000256" key="4">
    <source>
        <dbReference type="ARBA" id="ARBA00022801"/>
    </source>
</evidence>
<evidence type="ECO:0000259" key="12">
    <source>
        <dbReference type="Pfam" id="PF00117"/>
    </source>
</evidence>
<dbReference type="InterPro" id="IPR010139">
    <property type="entry name" value="Imidazole-glycPsynth_HisH"/>
</dbReference>
<dbReference type="InterPro" id="IPR017926">
    <property type="entry name" value="GATASE"/>
</dbReference>
<sequence>MATVAVIDYGMGNLHSIEKALKTASPNATVIVTADKNIILSADHVVFPGVGAIRDCMAALQKTGLDDIIKQVAQNKPLLGICLGMQALLQHSDENNGVTCLGIIPGNVIKFPSGTYDEQGNTIKIPHMGWNEVNYTNKNPLFNNIAQNERFYFVHGYHASEVGEEHTSATTNYPAPFPCALMCKNIVAVQFHPEKSQHAGLQLLRNFLKWDGTAESNGHA</sequence>
<keyword evidence="5 10" id="KW-0315">Glutamine amidotransferase</keyword>
<dbReference type="PIRSF" id="PIRSF000495">
    <property type="entry name" value="Amidotransf_hisH"/>
    <property type="match status" value="1"/>
</dbReference>
<evidence type="ECO:0000313" key="14">
    <source>
        <dbReference type="Proteomes" id="UP000015462"/>
    </source>
</evidence>
<dbReference type="GO" id="GO:0016829">
    <property type="term" value="F:lyase activity"/>
    <property type="evidence" value="ECO:0007669"/>
    <property type="project" value="UniProtKB-KW"/>
</dbReference>
<evidence type="ECO:0000256" key="2">
    <source>
        <dbReference type="ARBA" id="ARBA00022490"/>
    </source>
</evidence>
<proteinExistence type="inferred from homology"/>
<dbReference type="GO" id="GO:0000107">
    <property type="term" value="F:imidazoleglycerol-phosphate synthase activity"/>
    <property type="evidence" value="ECO:0007669"/>
    <property type="project" value="UniProtKB-UniRule"/>
</dbReference>
<protein>
    <recommendedName>
        <fullName evidence="10">Imidazole glycerol phosphate synthase subunit HisH</fullName>
        <ecNumber evidence="10">4.3.2.10</ecNumber>
    </recommendedName>
    <alternativeName>
        <fullName evidence="10">IGP synthase glutaminase subunit</fullName>
        <ecNumber evidence="10">3.5.1.2</ecNumber>
    </alternativeName>
    <alternativeName>
        <fullName evidence="10">IGP synthase subunit HisH</fullName>
    </alternativeName>
    <alternativeName>
        <fullName evidence="10">ImGP synthase subunit HisH</fullName>
        <shortName evidence="10">IGPS subunit HisH</shortName>
    </alternativeName>
</protein>
<comment type="function">
    <text evidence="10">IGPS catalyzes the conversion of PRFAR and glutamine to IGP, AICAR and glutamate. The HisH subunit catalyzes the hydrolysis of glutamine to glutamate and ammonia as part of the synthesis of IGP and AICAR. The resulting ammonia molecule is channeled to the active site of HisF.</text>
</comment>
<keyword evidence="6 10" id="KW-0368">Histidine biosynthesis</keyword>
<keyword evidence="2 10" id="KW-0963">Cytoplasm</keyword>
<evidence type="ECO:0000256" key="10">
    <source>
        <dbReference type="HAMAP-Rule" id="MF_00278"/>
    </source>
</evidence>
<dbReference type="EC" id="4.3.2.10" evidence="10"/>
<feature type="active site" evidence="10 11">
    <location>
        <position position="194"/>
    </location>
</feature>
<keyword evidence="3 10" id="KW-0028">Amino-acid biosynthesis</keyword>
<evidence type="ECO:0000313" key="13">
    <source>
        <dbReference type="EMBL" id="EPD12404.1"/>
    </source>
</evidence>
<dbReference type="EC" id="3.5.1.2" evidence="10"/>
<dbReference type="PANTHER" id="PTHR42701">
    <property type="entry name" value="IMIDAZOLE GLYCEROL PHOSPHATE SYNTHASE SUBUNIT HISH"/>
    <property type="match status" value="1"/>
</dbReference>
<evidence type="ECO:0000256" key="6">
    <source>
        <dbReference type="ARBA" id="ARBA00023102"/>
    </source>
</evidence>
<accession>A0AB33YZ67</accession>
<evidence type="ECO:0000256" key="8">
    <source>
        <dbReference type="ARBA" id="ARBA00047838"/>
    </source>
</evidence>
<comment type="pathway">
    <text evidence="1 10">Amino-acid biosynthesis; L-histidine biosynthesis; L-histidine from 5-phospho-alpha-D-ribose 1-diphosphate: step 5/9.</text>
</comment>
<keyword evidence="4 10" id="KW-0378">Hydrolase</keyword>
<dbReference type="Proteomes" id="UP000015462">
    <property type="component" value="Unassembled WGS sequence"/>
</dbReference>